<keyword evidence="1" id="KW-0812">Transmembrane</keyword>
<keyword evidence="2" id="KW-1185">Reference proteome</keyword>
<keyword evidence="1" id="KW-0472">Membrane</keyword>
<protein>
    <submittedName>
        <fullName evidence="3">Transmembrane protein</fullName>
    </submittedName>
</protein>
<dbReference type="Proteomes" id="UP000025227">
    <property type="component" value="Unplaced"/>
</dbReference>
<reference evidence="3" key="1">
    <citation type="submission" date="2020-12" db="UniProtKB">
        <authorList>
            <consortium name="WormBaseParasite"/>
        </authorList>
    </citation>
    <scope>IDENTIFICATION</scope>
    <source>
        <strain evidence="3">MHco3</strain>
    </source>
</reference>
<feature type="transmembrane region" description="Helical" evidence="1">
    <location>
        <begin position="60"/>
        <end position="78"/>
    </location>
</feature>
<name>A0A7I5EDX5_HAECO</name>
<dbReference type="AlphaFoldDB" id="A0A7I5EDX5"/>
<accession>A0A7I5EDX5</accession>
<dbReference type="OrthoDB" id="424543at2759"/>
<keyword evidence="1" id="KW-1133">Transmembrane helix</keyword>
<organism evidence="2 3">
    <name type="scientific">Haemonchus contortus</name>
    <name type="common">Barber pole worm</name>
    <dbReference type="NCBI Taxonomy" id="6289"/>
    <lineage>
        <taxon>Eukaryota</taxon>
        <taxon>Metazoa</taxon>
        <taxon>Ecdysozoa</taxon>
        <taxon>Nematoda</taxon>
        <taxon>Chromadorea</taxon>
        <taxon>Rhabditida</taxon>
        <taxon>Rhabditina</taxon>
        <taxon>Rhabditomorpha</taxon>
        <taxon>Strongyloidea</taxon>
        <taxon>Trichostrongylidae</taxon>
        <taxon>Haemonchus</taxon>
    </lineage>
</organism>
<sequence length="135" mass="15308">MNLKGEVYRTVVRLTMLYGSECWPVSKAHEGQLHSAEMRMDRWAWAGRGWIRNFQKMRSTFLLSFLLICALFSFSSASTLCVKLIGKAAYAPGVVCSFFAPGFMKPICSNMSRIQKEIEKGTAYEEICKIIGFDD</sequence>
<evidence type="ECO:0000256" key="1">
    <source>
        <dbReference type="SAM" id="Phobius"/>
    </source>
</evidence>
<proteinExistence type="predicted"/>
<evidence type="ECO:0000313" key="2">
    <source>
        <dbReference type="Proteomes" id="UP000025227"/>
    </source>
</evidence>
<dbReference type="WBParaSite" id="HCON_00165930-00001">
    <property type="protein sequence ID" value="HCON_00165930-00001"/>
    <property type="gene ID" value="HCON_00165930"/>
</dbReference>
<evidence type="ECO:0000313" key="3">
    <source>
        <dbReference type="WBParaSite" id="HCON_00165930-00001"/>
    </source>
</evidence>